<sequence>MCGADPHALDVGELAESEDTQLAPVAAALDAAERQPRIGGDDPVDEHRAGLDAGNQAIGALQVGCPQRGAETEFGGVGDVDGLGRVLRGDNGGHRPERLLRCDSHRRGDLVEDGRHIEIPGAVEDRAAGDESGARCGAALDLVDEVGAKTGPGERADAYVSAERVAHGQGSDTGGKRVGEFLDDRFLDDEPLGGDAALPGVVHACADRRRGGGRDVRVGEDDEGVRAAEFEDLWLEVVRGHSSDGRAHFGRSGEGHGVDAGIGDEVRHRVGADEQRGEQTGRAAGPVPDVGDGQGTTRHVRGVFEHGTVAGQQRGRREAEHLPERIVPGHDCQDETQRVEGDVAAGGPGCHGLVHQ</sequence>
<evidence type="ECO:0000313" key="2">
    <source>
        <dbReference type="EMBL" id="BBJ43102.1"/>
    </source>
</evidence>
<reference evidence="2 3" key="1">
    <citation type="journal article" date="2020" name="Int. J. Syst. Evol. Microbiol.">
        <title>Reclassification of Streptomyces castelarensis and Streptomyces sporoclivatus as later heterotypic synonyms of Streptomyces antimycoticus.</title>
        <authorList>
            <person name="Komaki H."/>
            <person name="Tamura T."/>
        </authorList>
    </citation>
    <scope>NUCLEOTIDE SEQUENCE [LARGE SCALE GENOMIC DNA]</scope>
    <source>
        <strain evidence="2 3">NBRC 100767</strain>
    </source>
</reference>
<name>A0A499UPY2_9ACTN</name>
<gene>
    <name evidence="2" type="ORF">SSPO_058200</name>
</gene>
<evidence type="ECO:0000256" key="1">
    <source>
        <dbReference type="SAM" id="MobiDB-lite"/>
    </source>
</evidence>
<protein>
    <submittedName>
        <fullName evidence="2">Uncharacterized protein</fullName>
    </submittedName>
</protein>
<dbReference type="AlphaFoldDB" id="A0A499UPY2"/>
<dbReference type="Proteomes" id="UP000463951">
    <property type="component" value="Chromosome"/>
</dbReference>
<feature type="region of interest" description="Disordered" evidence="1">
    <location>
        <begin position="273"/>
        <end position="293"/>
    </location>
</feature>
<proteinExistence type="predicted"/>
<organism evidence="2 3">
    <name type="scientific">Streptomyces antimycoticus</name>
    <dbReference type="NCBI Taxonomy" id="68175"/>
    <lineage>
        <taxon>Bacteria</taxon>
        <taxon>Bacillati</taxon>
        <taxon>Actinomycetota</taxon>
        <taxon>Actinomycetes</taxon>
        <taxon>Kitasatosporales</taxon>
        <taxon>Streptomycetaceae</taxon>
        <taxon>Streptomyces</taxon>
        <taxon>Streptomyces violaceusniger group</taxon>
    </lineage>
</organism>
<accession>A0A499UPY2</accession>
<dbReference type="EMBL" id="AP019620">
    <property type="protein sequence ID" value="BBJ43102.1"/>
    <property type="molecule type" value="Genomic_DNA"/>
</dbReference>
<evidence type="ECO:0000313" key="3">
    <source>
        <dbReference type="Proteomes" id="UP000463951"/>
    </source>
</evidence>